<sequence length="214" mass="22450">MPGLRGDVPVQPGADEARRWLVHELAKPEYAQDPSLLERFLDWFTGLFDGAPTLDLHRGLAALAVVAVVVVVAVVAYRVAGPVRLSRKGAPSAVVLDEDDRSAAELRAAADSAAAAGDWATAVLERFRAVVRSLEERALVEPRPGRTAREAAEAGGDRLPDVAADLTTAAHLFDDVCYGKRTVGPDADASLRALDARAAATRPTARAGLAGVAS</sequence>
<evidence type="ECO:0000259" key="2">
    <source>
        <dbReference type="Pfam" id="PF13559"/>
    </source>
</evidence>
<evidence type="ECO:0000256" key="1">
    <source>
        <dbReference type="SAM" id="Phobius"/>
    </source>
</evidence>
<protein>
    <submittedName>
        <fullName evidence="3">DUF4129 domain-containing protein</fullName>
    </submittedName>
</protein>
<keyword evidence="1" id="KW-0472">Membrane</keyword>
<proteinExistence type="predicted"/>
<keyword evidence="1" id="KW-1133">Transmembrane helix</keyword>
<name>A0A927J2L4_9MICO</name>
<feature type="domain" description="Protein-glutamine gamma-glutamyltransferase-like C-terminal" evidence="2">
    <location>
        <begin position="126"/>
        <end position="195"/>
    </location>
</feature>
<comment type="caution">
    <text evidence="3">The sequence shown here is derived from an EMBL/GenBank/DDBJ whole genome shotgun (WGS) entry which is preliminary data.</text>
</comment>
<dbReference type="EMBL" id="JACYHB010000019">
    <property type="protein sequence ID" value="MBD8080722.1"/>
    <property type="molecule type" value="Genomic_DNA"/>
</dbReference>
<accession>A0A927J2L4</accession>
<organism evidence="3 4">
    <name type="scientific">Cellulosimicrobium arenosum</name>
    <dbReference type="NCBI Taxonomy" id="2708133"/>
    <lineage>
        <taxon>Bacteria</taxon>
        <taxon>Bacillati</taxon>
        <taxon>Actinomycetota</taxon>
        <taxon>Actinomycetes</taxon>
        <taxon>Micrococcales</taxon>
        <taxon>Promicromonosporaceae</taxon>
        <taxon>Cellulosimicrobium</taxon>
    </lineage>
</organism>
<keyword evidence="1" id="KW-0812">Transmembrane</keyword>
<reference evidence="3" key="1">
    <citation type="journal article" date="2018" name="Curr. Microbiol.">
        <title>Cellulosimicrobium arenosum sp. nov., Isolated from Marine Sediment Sand.</title>
        <authorList>
            <person name="Oh M."/>
            <person name="Kim J.H."/>
            <person name="Yoon J.H."/>
            <person name="Schumann P."/>
            <person name="Kim W."/>
        </authorList>
    </citation>
    <scope>NUCLEOTIDE SEQUENCE</scope>
    <source>
        <strain evidence="3">KCTC 49039</strain>
    </source>
</reference>
<dbReference type="InterPro" id="IPR025403">
    <property type="entry name" value="TgpA-like_C"/>
</dbReference>
<keyword evidence="4" id="KW-1185">Reference proteome</keyword>
<dbReference type="Proteomes" id="UP000610846">
    <property type="component" value="Unassembled WGS sequence"/>
</dbReference>
<evidence type="ECO:0000313" key="4">
    <source>
        <dbReference type="Proteomes" id="UP000610846"/>
    </source>
</evidence>
<gene>
    <name evidence="3" type="ORF">IF651_16900</name>
</gene>
<reference evidence="3" key="2">
    <citation type="submission" date="2020-09" db="EMBL/GenBank/DDBJ databases">
        <authorList>
            <person name="Yu Y."/>
        </authorList>
    </citation>
    <scope>NUCLEOTIDE SEQUENCE</scope>
    <source>
        <strain evidence="3">KCTC 49039</strain>
    </source>
</reference>
<dbReference type="AlphaFoldDB" id="A0A927J2L4"/>
<evidence type="ECO:0000313" key="3">
    <source>
        <dbReference type="EMBL" id="MBD8080722.1"/>
    </source>
</evidence>
<dbReference type="Pfam" id="PF13559">
    <property type="entry name" value="DUF4129"/>
    <property type="match status" value="1"/>
</dbReference>
<feature type="transmembrane region" description="Helical" evidence="1">
    <location>
        <begin position="60"/>
        <end position="80"/>
    </location>
</feature>